<comment type="cofactor">
    <cofactor evidence="2">
        <name>Zn(2+)</name>
        <dbReference type="ChEBI" id="CHEBI:29105"/>
    </cofactor>
</comment>
<dbReference type="Pfam" id="PF00293">
    <property type="entry name" value="NUDIX"/>
    <property type="match status" value="1"/>
</dbReference>
<evidence type="ECO:0000256" key="2">
    <source>
        <dbReference type="ARBA" id="ARBA00001947"/>
    </source>
</evidence>
<evidence type="ECO:0000256" key="8">
    <source>
        <dbReference type="ARBA" id="ARBA00023027"/>
    </source>
</evidence>
<dbReference type="GO" id="GO:0046872">
    <property type="term" value="F:metal ion binding"/>
    <property type="evidence" value="ECO:0007669"/>
    <property type="project" value="UniProtKB-KW"/>
</dbReference>
<comment type="similarity">
    <text evidence="3">Belongs to the Nudix hydrolase family. NudC subfamily.</text>
</comment>
<dbReference type="GO" id="GO:0035529">
    <property type="term" value="F:NADH pyrophosphatase activity"/>
    <property type="evidence" value="ECO:0007669"/>
    <property type="project" value="TreeGrafter"/>
</dbReference>
<keyword evidence="8" id="KW-0520">NAD</keyword>
<name>A0AAW5HYA4_9CORY</name>
<keyword evidence="6" id="KW-0378">Hydrolase</keyword>
<dbReference type="AlphaFoldDB" id="A0AAW5HYA4"/>
<sequence>MKRFIAFDAAGRFVLGADGTPTLFDAHSAQPHAENTVHVDDDVWAVLVSEAQLEAMGERFGTCRSHASDYLVARGFGLLRNQRQLRFDPRDGSEVTWGEAGIVARGASGKPLFPRIDPSVIGVVQSTDGERILLGENARRPGYFTLIAGYIDVGETIEDAFAREVWEETGRRVGVVRYVGSQPWALSGALMLGMVASTSDVDAVGPLDGELTQLRWLRRDELDTVTLAVPGTIARRMIDQWARGEFNEKRRGT</sequence>
<evidence type="ECO:0000256" key="7">
    <source>
        <dbReference type="ARBA" id="ARBA00022842"/>
    </source>
</evidence>
<dbReference type="InterPro" id="IPR000086">
    <property type="entry name" value="NUDIX_hydrolase_dom"/>
</dbReference>
<comment type="cofactor">
    <cofactor evidence="1">
        <name>Mg(2+)</name>
        <dbReference type="ChEBI" id="CHEBI:18420"/>
    </cofactor>
</comment>
<reference evidence="11 12" key="1">
    <citation type="submission" date="2021-01" db="EMBL/GenBank/DDBJ databases">
        <title>Identification and Characterization of Corynebacterium sp.</title>
        <authorList>
            <person name="Luo Q."/>
            <person name="Qu P."/>
            <person name="Chen Q."/>
        </authorList>
    </citation>
    <scope>NUCLEOTIDE SEQUENCE [LARGE SCALE GENOMIC DNA]</scope>
    <source>
        <strain evidence="11 12">MC-18</strain>
    </source>
</reference>
<keyword evidence="12" id="KW-1185">Reference proteome</keyword>
<proteinExistence type="inferred from homology"/>
<evidence type="ECO:0000256" key="9">
    <source>
        <dbReference type="ARBA" id="ARBA00023679"/>
    </source>
</evidence>
<dbReference type="PANTHER" id="PTHR42904">
    <property type="entry name" value="NUDIX HYDROLASE, NUDC SUBFAMILY"/>
    <property type="match status" value="1"/>
</dbReference>
<evidence type="ECO:0000259" key="10">
    <source>
        <dbReference type="PROSITE" id="PS51462"/>
    </source>
</evidence>
<comment type="caution">
    <text evidence="11">The sequence shown here is derived from an EMBL/GenBank/DDBJ whole genome shotgun (WGS) entry which is preliminary data.</text>
</comment>
<accession>A0AAW5HYA4</accession>
<dbReference type="GO" id="GO:0006742">
    <property type="term" value="P:NADP+ catabolic process"/>
    <property type="evidence" value="ECO:0007669"/>
    <property type="project" value="TreeGrafter"/>
</dbReference>
<organism evidence="11 12">
    <name type="scientific">Corynebacterium lipophilum</name>
    <dbReference type="NCBI Taxonomy" id="2804918"/>
    <lineage>
        <taxon>Bacteria</taxon>
        <taxon>Bacillati</taxon>
        <taxon>Actinomycetota</taxon>
        <taxon>Actinomycetes</taxon>
        <taxon>Mycobacteriales</taxon>
        <taxon>Corynebacteriaceae</taxon>
        <taxon>Corynebacterium</taxon>
    </lineage>
</organism>
<comment type="catalytic activity">
    <reaction evidence="9">
        <text>a 5'-end NAD(+)-phospho-ribonucleoside in mRNA + H2O = a 5'-end phospho-adenosine-phospho-ribonucleoside in mRNA + beta-nicotinamide D-ribonucleotide + 2 H(+)</text>
        <dbReference type="Rhea" id="RHEA:60876"/>
        <dbReference type="Rhea" id="RHEA-COMP:15698"/>
        <dbReference type="Rhea" id="RHEA-COMP:15719"/>
        <dbReference type="ChEBI" id="CHEBI:14649"/>
        <dbReference type="ChEBI" id="CHEBI:15377"/>
        <dbReference type="ChEBI" id="CHEBI:15378"/>
        <dbReference type="ChEBI" id="CHEBI:144029"/>
        <dbReference type="ChEBI" id="CHEBI:144051"/>
    </reaction>
    <physiologicalReaction direction="left-to-right" evidence="9">
        <dbReference type="Rhea" id="RHEA:60877"/>
    </physiologicalReaction>
</comment>
<evidence type="ECO:0000256" key="6">
    <source>
        <dbReference type="ARBA" id="ARBA00022801"/>
    </source>
</evidence>
<gene>
    <name evidence="11" type="ORF">JMN37_10245</name>
</gene>
<protein>
    <recommendedName>
        <fullName evidence="4">NAD(+) diphosphatase</fullName>
        <ecNumber evidence="4">3.6.1.22</ecNumber>
    </recommendedName>
</protein>
<dbReference type="InterPro" id="IPR049734">
    <property type="entry name" value="NudC-like_C"/>
</dbReference>
<dbReference type="RefSeq" id="WP_252932071.1">
    <property type="nucleotide sequence ID" value="NZ_JAEUWV010000023.1"/>
</dbReference>
<dbReference type="EMBL" id="JAEUWV010000023">
    <property type="protein sequence ID" value="MCO6395342.1"/>
    <property type="molecule type" value="Genomic_DNA"/>
</dbReference>
<dbReference type="PANTHER" id="PTHR42904:SF6">
    <property type="entry name" value="NAD-CAPPED RNA HYDROLASE NUDT12"/>
    <property type="match status" value="1"/>
</dbReference>
<dbReference type="Gene3D" id="3.90.79.10">
    <property type="entry name" value="Nucleoside Triphosphate Pyrophosphohydrolase"/>
    <property type="match status" value="1"/>
</dbReference>
<dbReference type="InterPro" id="IPR015797">
    <property type="entry name" value="NUDIX_hydrolase-like_dom_sf"/>
</dbReference>
<evidence type="ECO:0000256" key="3">
    <source>
        <dbReference type="ARBA" id="ARBA00009595"/>
    </source>
</evidence>
<evidence type="ECO:0000313" key="12">
    <source>
        <dbReference type="Proteomes" id="UP001205920"/>
    </source>
</evidence>
<dbReference type="SUPFAM" id="SSF55811">
    <property type="entry name" value="Nudix"/>
    <property type="match status" value="1"/>
</dbReference>
<dbReference type="PROSITE" id="PS00893">
    <property type="entry name" value="NUDIX_BOX"/>
    <property type="match status" value="1"/>
</dbReference>
<dbReference type="EC" id="3.6.1.22" evidence="4"/>
<evidence type="ECO:0000313" key="11">
    <source>
        <dbReference type="EMBL" id="MCO6395342.1"/>
    </source>
</evidence>
<dbReference type="CDD" id="cd03429">
    <property type="entry name" value="NUDIX_NADH_pyrophosphatase_Nudt13"/>
    <property type="match status" value="1"/>
</dbReference>
<evidence type="ECO:0000256" key="5">
    <source>
        <dbReference type="ARBA" id="ARBA00022723"/>
    </source>
</evidence>
<evidence type="ECO:0000256" key="1">
    <source>
        <dbReference type="ARBA" id="ARBA00001946"/>
    </source>
</evidence>
<feature type="domain" description="Nudix hydrolase" evidence="10">
    <location>
        <begin position="114"/>
        <end position="239"/>
    </location>
</feature>
<dbReference type="GO" id="GO:0005829">
    <property type="term" value="C:cytosol"/>
    <property type="evidence" value="ECO:0007669"/>
    <property type="project" value="TreeGrafter"/>
</dbReference>
<keyword evidence="7" id="KW-0460">Magnesium</keyword>
<dbReference type="GO" id="GO:0019677">
    <property type="term" value="P:NAD+ catabolic process"/>
    <property type="evidence" value="ECO:0007669"/>
    <property type="project" value="TreeGrafter"/>
</dbReference>
<keyword evidence="5" id="KW-0479">Metal-binding</keyword>
<dbReference type="Proteomes" id="UP001205920">
    <property type="component" value="Unassembled WGS sequence"/>
</dbReference>
<dbReference type="InterPro" id="IPR020084">
    <property type="entry name" value="NUDIX_hydrolase_CS"/>
</dbReference>
<dbReference type="InterPro" id="IPR050241">
    <property type="entry name" value="NAD-cap_RNA_hydrolase_NudC"/>
</dbReference>
<dbReference type="PROSITE" id="PS51462">
    <property type="entry name" value="NUDIX"/>
    <property type="match status" value="1"/>
</dbReference>
<evidence type="ECO:0000256" key="4">
    <source>
        <dbReference type="ARBA" id="ARBA00012381"/>
    </source>
</evidence>